<name>A0AAT9PER8_9GAMM</name>
<sequence length="383" mass="43216">MQYNFDEAIDRNNTGSLKWHYEDDTIPLWVADMDFKAAQPILDSLQQIITHGILGYTKQTDRLYQAIINWHSSRYGLELEASNILFSPGVVPSIALLVNLFTEVGDAVLINDPIYAPFVAKTKLNGCKVVSSALQEVNGRYEFDLEDIEAKIKKHKVKLFLLCNPHNPGGRVWTKDELKAVLELCKKYQVAIVSDEIHQDLTLTGHTFTPFLNLASGYEHMVVSLTSMTKTFNIAGIKGSMIFAKDKALLKQISNQQRLNDEYELNMFAYSAMQSAYEQGGEWLEQALAYIEKNIELTVDYLAKHLPDIKVMRPEASYLIWLDCSAYADDNQALYDSLRDAKVELNAGISYGSEGHLKMRINVACPESVLLEGLARIKQALNH</sequence>
<dbReference type="KEGG" id="prae:MN210_00075"/>
<dbReference type="InterPro" id="IPR051798">
    <property type="entry name" value="Class-II_PLP-Dep_Aminotrans"/>
</dbReference>
<comment type="cofactor">
    <cofactor evidence="1">
        <name>pyridoxal 5'-phosphate</name>
        <dbReference type="ChEBI" id="CHEBI:597326"/>
    </cofactor>
</comment>
<feature type="domain" description="Aminotransferase class I/classII large" evidence="6">
    <location>
        <begin position="48"/>
        <end position="377"/>
    </location>
</feature>
<dbReference type="CDD" id="cd00609">
    <property type="entry name" value="AAT_like"/>
    <property type="match status" value="1"/>
</dbReference>
<keyword evidence="4 7" id="KW-0456">Lyase</keyword>
<keyword evidence="3" id="KW-0663">Pyridoxal phosphate</keyword>
<dbReference type="EC" id="4.4.1.13" evidence="2"/>
<dbReference type="Gene3D" id="3.40.640.10">
    <property type="entry name" value="Type I PLP-dependent aspartate aminotransferase-like (Major domain)"/>
    <property type="match status" value="1"/>
</dbReference>
<comment type="similarity">
    <text evidence="5">Belongs to the class-II pyridoxal-phosphate-dependent aminotransferase family. MalY/PatB cystathionine beta-lyase subfamily.</text>
</comment>
<evidence type="ECO:0000256" key="3">
    <source>
        <dbReference type="ARBA" id="ARBA00022898"/>
    </source>
</evidence>
<accession>A0AAT9PER8</accession>
<dbReference type="SUPFAM" id="SSF53383">
    <property type="entry name" value="PLP-dependent transferases"/>
    <property type="match status" value="1"/>
</dbReference>
<dbReference type="Proteomes" id="UP000829560">
    <property type="component" value="Chromosome"/>
</dbReference>
<gene>
    <name evidence="7" type="ORF">MN210_00075</name>
</gene>
<dbReference type="PANTHER" id="PTHR43525:SF1">
    <property type="entry name" value="PROTEIN MALY"/>
    <property type="match status" value="1"/>
</dbReference>
<dbReference type="GO" id="GO:0047804">
    <property type="term" value="F:cysteine-S-conjugate beta-lyase activity"/>
    <property type="evidence" value="ECO:0007669"/>
    <property type="project" value="UniProtKB-EC"/>
</dbReference>
<evidence type="ECO:0000259" key="6">
    <source>
        <dbReference type="Pfam" id="PF00155"/>
    </source>
</evidence>
<dbReference type="Pfam" id="PF00155">
    <property type="entry name" value="Aminotran_1_2"/>
    <property type="match status" value="1"/>
</dbReference>
<evidence type="ECO:0000256" key="2">
    <source>
        <dbReference type="ARBA" id="ARBA00012224"/>
    </source>
</evidence>
<evidence type="ECO:0000256" key="5">
    <source>
        <dbReference type="ARBA" id="ARBA00037974"/>
    </source>
</evidence>
<keyword evidence="8" id="KW-1185">Reference proteome</keyword>
<evidence type="ECO:0000313" key="8">
    <source>
        <dbReference type="Proteomes" id="UP000829560"/>
    </source>
</evidence>
<reference evidence="7" key="1">
    <citation type="submission" date="2024-03" db="EMBL/GenBank/DDBJ databases">
        <title>Psychrobacter raelis sp. nov. isolated from a dog with peritonitis.</title>
        <authorList>
            <person name="Schiavone A."/>
            <person name="Manzulli V."/>
            <person name="Camarda A."/>
            <person name="Cafiero M.A."/>
            <person name="Vasco I."/>
            <person name="Marino L."/>
            <person name="Pennuzzi G."/>
            <person name="Serrecchia L."/>
            <person name="Galante D."/>
            <person name="Pugliese N."/>
        </authorList>
    </citation>
    <scope>NUCLEOTIDE SEQUENCE</scope>
    <source>
        <strain evidence="7">PraFG1</strain>
    </source>
</reference>
<dbReference type="InterPro" id="IPR015421">
    <property type="entry name" value="PyrdxlP-dep_Trfase_major"/>
</dbReference>
<dbReference type="NCBIfam" id="TIGR04350">
    <property type="entry name" value="C_S_lyase_PatB"/>
    <property type="match status" value="1"/>
</dbReference>
<dbReference type="RefSeq" id="WP_338412342.1">
    <property type="nucleotide sequence ID" value="NZ_CP093310.2"/>
</dbReference>
<evidence type="ECO:0000256" key="1">
    <source>
        <dbReference type="ARBA" id="ARBA00001933"/>
    </source>
</evidence>
<dbReference type="InterPro" id="IPR027619">
    <property type="entry name" value="C-S_lyase_PatB-like"/>
</dbReference>
<dbReference type="InterPro" id="IPR004839">
    <property type="entry name" value="Aminotransferase_I/II_large"/>
</dbReference>
<dbReference type="AlphaFoldDB" id="A0AAT9PER8"/>
<organism evidence="7 8">
    <name type="scientific">Psychrobacter raelei</name>
    <dbReference type="NCBI Taxonomy" id="2565531"/>
    <lineage>
        <taxon>Bacteria</taxon>
        <taxon>Pseudomonadati</taxon>
        <taxon>Pseudomonadota</taxon>
        <taxon>Gammaproteobacteria</taxon>
        <taxon>Moraxellales</taxon>
        <taxon>Moraxellaceae</taxon>
        <taxon>Psychrobacter</taxon>
    </lineage>
</organism>
<dbReference type="InterPro" id="IPR015424">
    <property type="entry name" value="PyrdxlP-dep_Trfase"/>
</dbReference>
<dbReference type="InterPro" id="IPR015422">
    <property type="entry name" value="PyrdxlP-dep_Trfase_small"/>
</dbReference>
<dbReference type="PANTHER" id="PTHR43525">
    <property type="entry name" value="PROTEIN MALY"/>
    <property type="match status" value="1"/>
</dbReference>
<protein>
    <recommendedName>
        <fullName evidence="2">cysteine-S-conjugate beta-lyase</fullName>
        <ecNumber evidence="2">4.4.1.13</ecNumber>
    </recommendedName>
</protein>
<dbReference type="Gene3D" id="3.90.1150.10">
    <property type="entry name" value="Aspartate Aminotransferase, domain 1"/>
    <property type="match status" value="1"/>
</dbReference>
<evidence type="ECO:0000313" key="7">
    <source>
        <dbReference type="EMBL" id="UNK05410.2"/>
    </source>
</evidence>
<proteinExistence type="inferred from homology"/>
<dbReference type="GO" id="GO:0030170">
    <property type="term" value="F:pyridoxal phosphate binding"/>
    <property type="evidence" value="ECO:0007669"/>
    <property type="project" value="InterPro"/>
</dbReference>
<evidence type="ECO:0000256" key="4">
    <source>
        <dbReference type="ARBA" id="ARBA00023239"/>
    </source>
</evidence>
<dbReference type="EMBL" id="CP093310">
    <property type="protein sequence ID" value="UNK05410.2"/>
    <property type="molecule type" value="Genomic_DNA"/>
</dbReference>